<dbReference type="AlphaFoldDB" id="A0A1Y4MND7"/>
<proteinExistence type="predicted"/>
<dbReference type="SUPFAM" id="SSF53448">
    <property type="entry name" value="Nucleotide-diphospho-sugar transferases"/>
    <property type="match status" value="1"/>
</dbReference>
<evidence type="ECO:0000313" key="2">
    <source>
        <dbReference type="EMBL" id="OUP70237.1"/>
    </source>
</evidence>
<name>A0A1Y4MND7_9FIRM</name>
<dbReference type="EMBL" id="NFKP01000005">
    <property type="protein sequence ID" value="OUP70237.1"/>
    <property type="molecule type" value="Genomic_DNA"/>
</dbReference>
<protein>
    <recommendedName>
        <fullName evidence="1">Glycosyltransferase 2-like domain-containing protein</fullName>
    </recommendedName>
</protein>
<dbReference type="InterPro" id="IPR001173">
    <property type="entry name" value="Glyco_trans_2-like"/>
</dbReference>
<dbReference type="CDD" id="cd04196">
    <property type="entry name" value="GT_2_like_d"/>
    <property type="match status" value="1"/>
</dbReference>
<dbReference type="PANTHER" id="PTHR22916:SF3">
    <property type="entry name" value="UDP-GLCNAC:BETAGAL BETA-1,3-N-ACETYLGLUCOSAMINYLTRANSFERASE-LIKE PROTEIN 1"/>
    <property type="match status" value="1"/>
</dbReference>
<organism evidence="2 3">
    <name type="scientific">Anaerotruncus colihominis</name>
    <dbReference type="NCBI Taxonomy" id="169435"/>
    <lineage>
        <taxon>Bacteria</taxon>
        <taxon>Bacillati</taxon>
        <taxon>Bacillota</taxon>
        <taxon>Clostridia</taxon>
        <taxon>Eubacteriales</taxon>
        <taxon>Oscillospiraceae</taxon>
        <taxon>Anaerotruncus</taxon>
    </lineage>
</organism>
<evidence type="ECO:0000313" key="3">
    <source>
        <dbReference type="Proteomes" id="UP000196386"/>
    </source>
</evidence>
<dbReference type="RefSeq" id="WP_087300322.1">
    <property type="nucleotide sequence ID" value="NZ_NFKP01000005.1"/>
</dbReference>
<accession>A0A1Y4MND7</accession>
<dbReference type="Gene3D" id="3.90.550.10">
    <property type="entry name" value="Spore Coat Polysaccharide Biosynthesis Protein SpsA, Chain A"/>
    <property type="match status" value="1"/>
</dbReference>
<comment type="caution">
    <text evidence="2">The sequence shown here is derived from an EMBL/GenBank/DDBJ whole genome shotgun (WGS) entry which is preliminary data.</text>
</comment>
<gene>
    <name evidence="2" type="ORF">B5F11_06265</name>
</gene>
<dbReference type="InterPro" id="IPR029044">
    <property type="entry name" value="Nucleotide-diphossugar_trans"/>
</dbReference>
<reference evidence="3" key="1">
    <citation type="submission" date="2017-04" db="EMBL/GenBank/DDBJ databases">
        <title>Function of individual gut microbiota members based on whole genome sequencing of pure cultures obtained from chicken caecum.</title>
        <authorList>
            <person name="Medvecky M."/>
            <person name="Cejkova D."/>
            <person name="Polansky O."/>
            <person name="Karasova D."/>
            <person name="Kubasova T."/>
            <person name="Cizek A."/>
            <person name="Rychlik I."/>
        </authorList>
    </citation>
    <scope>NUCLEOTIDE SEQUENCE [LARGE SCALE GENOMIC DNA]</scope>
    <source>
        <strain evidence="3">An175</strain>
    </source>
</reference>
<sequence length="308" mass="35950">MIAILMATYNGEDYLEEQLESLLSQTCQDFVIYISDDHSTDSTCKIIENYQKQYPSKIFFFQNNSQHHGAKHNFIQLMIQHKEEYVMLCDQDDVWKPQKIEITMQKMHQLEEKYGKNTPILVHTDLEVVNQSLQTISPSFKEAMNADYSRTQLRQIIIQNTLTGCTALYNRALANLLIAEPPYMIMHDWWLILVASGFGVVDHVDEKTILYRQHGKNAIGAKDVRTLRYMIHKLVDWRDTKQAISETYQQAESLLTVYRDRLAPEQVHFLCEYCSIPQKNKLNRLISICRLGTLKHGFARKIANFILI</sequence>
<dbReference type="Proteomes" id="UP000196386">
    <property type="component" value="Unassembled WGS sequence"/>
</dbReference>
<feature type="domain" description="Glycosyltransferase 2-like" evidence="1">
    <location>
        <begin position="4"/>
        <end position="112"/>
    </location>
</feature>
<dbReference type="PANTHER" id="PTHR22916">
    <property type="entry name" value="GLYCOSYLTRANSFERASE"/>
    <property type="match status" value="1"/>
</dbReference>
<dbReference type="Pfam" id="PF00535">
    <property type="entry name" value="Glycos_transf_2"/>
    <property type="match status" value="1"/>
</dbReference>
<evidence type="ECO:0000259" key="1">
    <source>
        <dbReference type="Pfam" id="PF00535"/>
    </source>
</evidence>
<dbReference type="GO" id="GO:0016758">
    <property type="term" value="F:hexosyltransferase activity"/>
    <property type="evidence" value="ECO:0007669"/>
    <property type="project" value="UniProtKB-ARBA"/>
</dbReference>